<reference evidence="5" key="2">
    <citation type="journal article" date="2021" name="Microorganisms">
        <title>Bacterial Dimethylsulfoniopropionate Biosynthesis in the East China Sea.</title>
        <authorList>
            <person name="Liu J."/>
            <person name="Zhang Y."/>
            <person name="Liu J."/>
            <person name="Zhong H."/>
            <person name="Williams B.T."/>
            <person name="Zheng Y."/>
            <person name="Curson A.R.J."/>
            <person name="Sun C."/>
            <person name="Sun H."/>
            <person name="Song D."/>
            <person name="Wagner Mackenzie B."/>
            <person name="Bermejo Martinez A."/>
            <person name="Todd J.D."/>
            <person name="Zhang X.H."/>
        </authorList>
    </citation>
    <scope>NUCLEOTIDE SEQUENCE</scope>
    <source>
        <strain evidence="5">AESS21</strain>
    </source>
</reference>
<evidence type="ECO:0000313" key="5">
    <source>
        <dbReference type="EMBL" id="MBS8261811.1"/>
    </source>
</evidence>
<dbReference type="EMBL" id="QTKU01000004">
    <property type="protein sequence ID" value="MBS8261811.1"/>
    <property type="molecule type" value="Genomic_DNA"/>
</dbReference>
<keyword evidence="3" id="KW-0472">Membrane</keyword>
<evidence type="ECO:0000259" key="4">
    <source>
        <dbReference type="SMART" id="SM00327"/>
    </source>
</evidence>
<evidence type="ECO:0000256" key="3">
    <source>
        <dbReference type="SAM" id="Phobius"/>
    </source>
</evidence>
<protein>
    <submittedName>
        <fullName evidence="5">VWA domain-containing protein</fullName>
    </submittedName>
</protein>
<dbReference type="InterPro" id="IPR011990">
    <property type="entry name" value="TPR-like_helical_dom_sf"/>
</dbReference>
<evidence type="ECO:0000256" key="1">
    <source>
        <dbReference type="PROSITE-ProRule" id="PRU00339"/>
    </source>
</evidence>
<evidence type="ECO:0000256" key="2">
    <source>
        <dbReference type="SAM" id="MobiDB-lite"/>
    </source>
</evidence>
<dbReference type="SMART" id="SM00327">
    <property type="entry name" value="VWA"/>
    <property type="match status" value="1"/>
</dbReference>
<accession>A0A944CGG7</accession>
<keyword evidence="1" id="KW-0802">TPR repeat</keyword>
<dbReference type="PROSITE" id="PS50005">
    <property type="entry name" value="TPR"/>
    <property type="match status" value="1"/>
</dbReference>
<dbReference type="Pfam" id="PF13519">
    <property type="entry name" value="VWA_2"/>
    <property type="match status" value="1"/>
</dbReference>
<dbReference type="SUPFAM" id="SSF53300">
    <property type="entry name" value="vWA-like"/>
    <property type="match status" value="1"/>
</dbReference>
<dbReference type="PANTHER" id="PTHR22550:SF14">
    <property type="entry name" value="VWFA DOMAIN-CONTAINING PROTEIN"/>
    <property type="match status" value="1"/>
</dbReference>
<dbReference type="Gene3D" id="3.40.50.410">
    <property type="entry name" value="von Willebrand factor, type A domain"/>
    <property type="match status" value="1"/>
</dbReference>
<feature type="repeat" description="TPR" evidence="1">
    <location>
        <begin position="388"/>
        <end position="421"/>
    </location>
</feature>
<organism evidence="5 6">
    <name type="scientific">Roseibium polysiphoniae</name>
    <dbReference type="NCBI Taxonomy" id="2571221"/>
    <lineage>
        <taxon>Bacteria</taxon>
        <taxon>Pseudomonadati</taxon>
        <taxon>Pseudomonadota</taxon>
        <taxon>Alphaproteobacteria</taxon>
        <taxon>Hyphomicrobiales</taxon>
        <taxon>Stappiaceae</taxon>
        <taxon>Roseibium</taxon>
    </lineage>
</organism>
<dbReference type="PANTHER" id="PTHR22550">
    <property type="entry name" value="SPORE GERMINATION PROTEIN"/>
    <property type="match status" value="1"/>
</dbReference>
<dbReference type="InterPro" id="IPR019734">
    <property type="entry name" value="TPR_rpt"/>
</dbReference>
<dbReference type="Proteomes" id="UP000705379">
    <property type="component" value="Unassembled WGS sequence"/>
</dbReference>
<name>A0A944CGG7_9HYPH</name>
<dbReference type="SUPFAM" id="SSF48452">
    <property type="entry name" value="TPR-like"/>
    <property type="match status" value="1"/>
</dbReference>
<dbReference type="InterPro" id="IPR050768">
    <property type="entry name" value="UPF0353/GerABKA_families"/>
</dbReference>
<gene>
    <name evidence="5" type="ORF">DYI23_16405</name>
</gene>
<dbReference type="Gene3D" id="1.25.40.10">
    <property type="entry name" value="Tetratricopeptide repeat domain"/>
    <property type="match status" value="1"/>
</dbReference>
<dbReference type="AlphaFoldDB" id="A0A944CGG7"/>
<keyword evidence="3" id="KW-1133">Transmembrane helix</keyword>
<dbReference type="InterPro" id="IPR036465">
    <property type="entry name" value="vWFA_dom_sf"/>
</dbReference>
<feature type="region of interest" description="Disordered" evidence="2">
    <location>
        <begin position="463"/>
        <end position="488"/>
    </location>
</feature>
<dbReference type="InterPro" id="IPR002035">
    <property type="entry name" value="VWF_A"/>
</dbReference>
<feature type="domain" description="VWFA" evidence="4">
    <location>
        <begin position="99"/>
        <end position="269"/>
    </location>
</feature>
<feature type="transmembrane region" description="Helical" evidence="3">
    <location>
        <begin position="15"/>
        <end position="34"/>
    </location>
</feature>
<proteinExistence type="predicted"/>
<comment type="caution">
    <text evidence="5">The sequence shown here is derived from an EMBL/GenBank/DDBJ whole genome shotgun (WGS) entry which is preliminary data.</text>
</comment>
<evidence type="ECO:0000313" key="6">
    <source>
        <dbReference type="Proteomes" id="UP000705379"/>
    </source>
</evidence>
<dbReference type="RefSeq" id="WP_213217160.1">
    <property type="nucleotide sequence ID" value="NZ_QTKU01000004.1"/>
</dbReference>
<keyword evidence="3" id="KW-0812">Transmembrane</keyword>
<reference evidence="5" key="1">
    <citation type="submission" date="2018-08" db="EMBL/GenBank/DDBJ databases">
        <authorList>
            <person name="Jin W."/>
            <person name="Wang H."/>
            <person name="Yang Y."/>
            <person name="Li M."/>
            <person name="Liu J."/>
        </authorList>
    </citation>
    <scope>NUCLEOTIDE SEQUENCE</scope>
    <source>
        <strain evidence="5">AESS21</strain>
    </source>
</reference>
<sequence>MNIDHLADILEAFHFIRPLWLVLLAPIAALWWLVRRAATKEIDLPDAIAPHLAKALTIGSQEHRRLRPIDGVASLLALLVLAAAGPTWSRVSNPLVADTAPLVVVLKVSKSMIATDIPPSRLERAKHKVLDLLEERAGAKTALVAYSGTAHQVVPPTEDPQVAIPFLEGLDPNVMPNDGEAARDALAMATAILADQTVPGAILFLLDRITDADLPAFGDHTVEDGPTVLFWLFGRDSGAAEKLDQIAGTPVVELTADRSDVAAVQRQIKSAYEAALAHDESQQWRDEGWIFALPAAVLLLLWFRRGWTMHWAVVLVAASFAFATPDARADGWRDWFFTPDQQGRMAFDNKDYQRAADLFEDPMWKAYALYRLGKYPEAAETFAWQESSNAAIGEGLALLKSRSYRPAVAAFEKAVARDPQNEAAQQNLELARYILDYIETTREQSDTGQESGIGADDVVYDNEAGRGADSQQPQGAASGDAAPETAEQWMRTVDTRTGDFLKSRFALEAARGPR</sequence>